<dbReference type="EMBL" id="CAMGYJ010000007">
    <property type="protein sequence ID" value="CAI0452730.1"/>
    <property type="molecule type" value="Genomic_DNA"/>
</dbReference>
<protein>
    <submittedName>
        <fullName evidence="1">Uncharacterized protein</fullName>
    </submittedName>
</protein>
<comment type="caution">
    <text evidence="1">The sequence shown here is derived from an EMBL/GenBank/DDBJ whole genome shotgun (WGS) entry which is preliminary data.</text>
</comment>
<proteinExistence type="predicted"/>
<reference evidence="1" key="1">
    <citation type="submission" date="2022-08" db="EMBL/GenBank/DDBJ databases">
        <authorList>
            <person name="Gutierrez-Valencia J."/>
        </authorList>
    </citation>
    <scope>NUCLEOTIDE SEQUENCE</scope>
</reference>
<keyword evidence="2" id="KW-1185">Reference proteome</keyword>
<organism evidence="1 2">
    <name type="scientific">Linum tenue</name>
    <dbReference type="NCBI Taxonomy" id="586396"/>
    <lineage>
        <taxon>Eukaryota</taxon>
        <taxon>Viridiplantae</taxon>
        <taxon>Streptophyta</taxon>
        <taxon>Embryophyta</taxon>
        <taxon>Tracheophyta</taxon>
        <taxon>Spermatophyta</taxon>
        <taxon>Magnoliopsida</taxon>
        <taxon>eudicotyledons</taxon>
        <taxon>Gunneridae</taxon>
        <taxon>Pentapetalae</taxon>
        <taxon>rosids</taxon>
        <taxon>fabids</taxon>
        <taxon>Malpighiales</taxon>
        <taxon>Linaceae</taxon>
        <taxon>Linum</taxon>
    </lineage>
</organism>
<dbReference type="AlphaFoldDB" id="A0AAV0N2J5"/>
<gene>
    <name evidence="1" type="ORF">LITE_LOCUS31329</name>
</gene>
<evidence type="ECO:0000313" key="1">
    <source>
        <dbReference type="EMBL" id="CAI0452730.1"/>
    </source>
</evidence>
<dbReference type="Proteomes" id="UP001154282">
    <property type="component" value="Unassembled WGS sequence"/>
</dbReference>
<evidence type="ECO:0000313" key="2">
    <source>
        <dbReference type="Proteomes" id="UP001154282"/>
    </source>
</evidence>
<accession>A0AAV0N2J5</accession>
<name>A0AAV0N2J5_9ROSI</name>
<sequence>MESRLEMKIARAATRRFAGRGLKSKEWLPSPTAFHSSARNSKLAVL</sequence>